<dbReference type="PANTHER" id="PTHR10344">
    <property type="entry name" value="THYMIDYLATE KINASE"/>
    <property type="match status" value="1"/>
</dbReference>
<gene>
    <name evidence="12 14" type="primary">tmk</name>
    <name evidence="14" type="ORF">HYZ11_01300</name>
</gene>
<dbReference type="GO" id="GO:0006235">
    <property type="term" value="P:dTTP biosynthetic process"/>
    <property type="evidence" value="ECO:0007669"/>
    <property type="project" value="UniProtKB-UniRule"/>
</dbReference>
<protein>
    <recommendedName>
        <fullName evidence="3 12">Thymidylate kinase</fullName>
        <ecNumber evidence="2 12">2.7.4.9</ecNumber>
    </recommendedName>
    <alternativeName>
        <fullName evidence="9 12">dTMP kinase</fullName>
    </alternativeName>
</protein>
<evidence type="ECO:0000256" key="7">
    <source>
        <dbReference type="ARBA" id="ARBA00022777"/>
    </source>
</evidence>
<keyword evidence="7 12" id="KW-0418">Kinase</keyword>
<dbReference type="FunFam" id="3.40.50.300:FF:000225">
    <property type="entry name" value="Thymidylate kinase"/>
    <property type="match status" value="1"/>
</dbReference>
<evidence type="ECO:0000256" key="5">
    <source>
        <dbReference type="ARBA" id="ARBA00022727"/>
    </source>
</evidence>
<sequence>MRGRFVTFEGIEGSGKSTQLGLLRAWMEEGGLPVLATREPGGTALGRAIRQALLTPGEGAVAPEAELLLYEADRAQHVRETVRPALERGLNVLCDRFFDSTTAYQAFGRGLDGERVRALNAWAAGGLAPDLTFLFDLPVEEGLRRARGRGPGDRLEREALEFHERVRRGFLALVEREAGRFRVIPPGTIEETHTRVVEAVKEAFGWAGRTSAAKTRP</sequence>
<evidence type="ECO:0000256" key="2">
    <source>
        <dbReference type="ARBA" id="ARBA00012980"/>
    </source>
</evidence>
<dbReference type="PROSITE" id="PS01331">
    <property type="entry name" value="THYMIDYLATE_KINASE"/>
    <property type="match status" value="1"/>
</dbReference>
<evidence type="ECO:0000256" key="3">
    <source>
        <dbReference type="ARBA" id="ARBA00017144"/>
    </source>
</evidence>
<feature type="domain" description="Thymidylate kinase-like" evidence="13">
    <location>
        <begin position="8"/>
        <end position="193"/>
    </location>
</feature>
<dbReference type="EC" id="2.7.4.9" evidence="2 12"/>
<keyword evidence="4 12" id="KW-0808">Transferase</keyword>
<comment type="catalytic activity">
    <reaction evidence="10 12">
        <text>dTMP + ATP = dTDP + ADP</text>
        <dbReference type="Rhea" id="RHEA:13517"/>
        <dbReference type="ChEBI" id="CHEBI:30616"/>
        <dbReference type="ChEBI" id="CHEBI:58369"/>
        <dbReference type="ChEBI" id="CHEBI:63528"/>
        <dbReference type="ChEBI" id="CHEBI:456216"/>
        <dbReference type="EC" id="2.7.4.9"/>
    </reaction>
</comment>
<proteinExistence type="inferred from homology"/>
<reference evidence="14" key="1">
    <citation type="submission" date="2020-07" db="EMBL/GenBank/DDBJ databases">
        <title>Huge and variable diversity of episymbiotic CPR bacteria and DPANN archaea in groundwater ecosystems.</title>
        <authorList>
            <person name="He C.Y."/>
            <person name="Keren R."/>
            <person name="Whittaker M."/>
            <person name="Farag I.F."/>
            <person name="Doudna J."/>
            <person name="Cate J.H.D."/>
            <person name="Banfield J.F."/>
        </authorList>
    </citation>
    <scope>NUCLEOTIDE SEQUENCE</scope>
    <source>
        <strain evidence="14">NC_groundwater_763_Ag_S-0.2um_68_21</strain>
    </source>
</reference>
<dbReference type="AlphaFoldDB" id="A0A932HV34"/>
<dbReference type="GO" id="GO:0005829">
    <property type="term" value="C:cytosol"/>
    <property type="evidence" value="ECO:0007669"/>
    <property type="project" value="TreeGrafter"/>
</dbReference>
<dbReference type="InterPro" id="IPR018094">
    <property type="entry name" value="Thymidylate_kinase"/>
</dbReference>
<dbReference type="InterPro" id="IPR039430">
    <property type="entry name" value="Thymidylate_kin-like_dom"/>
</dbReference>
<evidence type="ECO:0000256" key="8">
    <source>
        <dbReference type="ARBA" id="ARBA00022840"/>
    </source>
</evidence>
<evidence type="ECO:0000256" key="12">
    <source>
        <dbReference type="HAMAP-Rule" id="MF_00165"/>
    </source>
</evidence>
<dbReference type="GO" id="GO:0005524">
    <property type="term" value="F:ATP binding"/>
    <property type="evidence" value="ECO:0007669"/>
    <property type="project" value="UniProtKB-UniRule"/>
</dbReference>
<evidence type="ECO:0000256" key="1">
    <source>
        <dbReference type="ARBA" id="ARBA00009776"/>
    </source>
</evidence>
<evidence type="ECO:0000256" key="6">
    <source>
        <dbReference type="ARBA" id="ARBA00022741"/>
    </source>
</evidence>
<keyword evidence="6 12" id="KW-0547">Nucleotide-binding</keyword>
<dbReference type="InterPro" id="IPR027417">
    <property type="entry name" value="P-loop_NTPase"/>
</dbReference>
<dbReference type="Pfam" id="PF02223">
    <property type="entry name" value="Thymidylate_kin"/>
    <property type="match status" value="1"/>
</dbReference>
<dbReference type="InterPro" id="IPR018095">
    <property type="entry name" value="Thymidylate_kin_CS"/>
</dbReference>
<dbReference type="GO" id="GO:0006227">
    <property type="term" value="P:dUDP biosynthetic process"/>
    <property type="evidence" value="ECO:0007669"/>
    <property type="project" value="TreeGrafter"/>
</dbReference>
<evidence type="ECO:0000313" key="14">
    <source>
        <dbReference type="EMBL" id="MBI3126225.1"/>
    </source>
</evidence>
<dbReference type="Gene3D" id="3.40.50.300">
    <property type="entry name" value="P-loop containing nucleotide triphosphate hydrolases"/>
    <property type="match status" value="1"/>
</dbReference>
<dbReference type="CDD" id="cd01672">
    <property type="entry name" value="TMPK"/>
    <property type="match status" value="1"/>
</dbReference>
<comment type="caution">
    <text evidence="14">The sequence shown here is derived from an EMBL/GenBank/DDBJ whole genome shotgun (WGS) entry which is preliminary data.</text>
</comment>
<dbReference type="EMBL" id="JACPUR010000001">
    <property type="protein sequence ID" value="MBI3126225.1"/>
    <property type="molecule type" value="Genomic_DNA"/>
</dbReference>
<evidence type="ECO:0000256" key="11">
    <source>
        <dbReference type="ARBA" id="ARBA00057735"/>
    </source>
</evidence>
<dbReference type="PANTHER" id="PTHR10344:SF4">
    <property type="entry name" value="UMP-CMP KINASE 2, MITOCHONDRIAL"/>
    <property type="match status" value="1"/>
</dbReference>
<dbReference type="GO" id="GO:0006233">
    <property type="term" value="P:dTDP biosynthetic process"/>
    <property type="evidence" value="ECO:0007669"/>
    <property type="project" value="InterPro"/>
</dbReference>
<keyword evidence="5 12" id="KW-0545">Nucleotide biosynthesis</keyword>
<evidence type="ECO:0000259" key="13">
    <source>
        <dbReference type="Pfam" id="PF02223"/>
    </source>
</evidence>
<accession>A0A932HV34</accession>
<name>A0A932HV34_UNCTE</name>
<comment type="function">
    <text evidence="11 12">Phosphorylation of dTMP to form dTDP in both de novo and salvage pathways of dTTP synthesis.</text>
</comment>
<dbReference type="NCBIfam" id="TIGR00041">
    <property type="entry name" value="DTMP_kinase"/>
    <property type="match status" value="1"/>
</dbReference>
<dbReference type="HAMAP" id="MF_00165">
    <property type="entry name" value="Thymidylate_kinase"/>
    <property type="match status" value="1"/>
</dbReference>
<evidence type="ECO:0000256" key="10">
    <source>
        <dbReference type="ARBA" id="ARBA00048743"/>
    </source>
</evidence>
<evidence type="ECO:0000256" key="4">
    <source>
        <dbReference type="ARBA" id="ARBA00022679"/>
    </source>
</evidence>
<evidence type="ECO:0000313" key="15">
    <source>
        <dbReference type="Proteomes" id="UP000782312"/>
    </source>
</evidence>
<dbReference type="Proteomes" id="UP000782312">
    <property type="component" value="Unassembled WGS sequence"/>
</dbReference>
<evidence type="ECO:0000256" key="9">
    <source>
        <dbReference type="ARBA" id="ARBA00029962"/>
    </source>
</evidence>
<dbReference type="SUPFAM" id="SSF52540">
    <property type="entry name" value="P-loop containing nucleoside triphosphate hydrolases"/>
    <property type="match status" value="1"/>
</dbReference>
<dbReference type="GO" id="GO:0004798">
    <property type="term" value="F:dTMP kinase activity"/>
    <property type="evidence" value="ECO:0007669"/>
    <property type="project" value="UniProtKB-UniRule"/>
</dbReference>
<comment type="similarity">
    <text evidence="1 12">Belongs to the thymidylate kinase family.</text>
</comment>
<organism evidence="14 15">
    <name type="scientific">Tectimicrobiota bacterium</name>
    <dbReference type="NCBI Taxonomy" id="2528274"/>
    <lineage>
        <taxon>Bacteria</taxon>
        <taxon>Pseudomonadati</taxon>
        <taxon>Nitrospinota/Tectimicrobiota group</taxon>
        <taxon>Candidatus Tectimicrobiota</taxon>
    </lineage>
</organism>
<feature type="binding site" evidence="12">
    <location>
        <begin position="10"/>
        <end position="17"/>
    </location>
    <ligand>
        <name>ATP</name>
        <dbReference type="ChEBI" id="CHEBI:30616"/>
    </ligand>
</feature>
<keyword evidence="8 12" id="KW-0067">ATP-binding</keyword>